<evidence type="ECO:0000256" key="9">
    <source>
        <dbReference type="ARBA" id="ARBA00023146"/>
    </source>
</evidence>
<sequence length="763" mass="83759">MPDLLIELFSEEIPARMQTRAGEDLKKRITDGLVEAGLTYAGAAVLTTPRRLTLTVQGLLAESPTVREERKGPKVGAPDKAIEGFLRGAGVTRDQLEERDTPKGAVYFATIEKAGRPAAEIIAEVLNSTIRNFPWPKSMRWGSGAMRWVRPLHSILCILSDETGTEVVPLEVEGITSGDTTEGHRFMAPGRFAVSSFEDYETKLKRAFVVLNPSERAEHIWNDATNQAFAAGLEVVDDKGLLAEVAGLVEWPVVLMGKIDDDFLELPPEVLQTSMKEHQKFFSVKNPKTGRIERFITVANRETTDNGATILAGNQKVLSARLADAKFFWENDLRVAKSDMSTWTGSLENVTFHNKLGSQGDRIRRIAALARALAPVTGADAEQAEKAAKLAKADLSSEMVYEFPELQGLMGRYYIEAAGEDTAVAAVAEEHYSPLGPSDDVPTAPLSVTVALADKLDTLTGFWAIDEKPTGSKDPFALRRAALGVVRLVLENDLRFKIDREEIEAHASKALKSEDLSLAVAHKKEAVELQSEIAASDAQEFQGTAAGANKEFLRLKMEDSQADLRILRKELEAAEGKLQSVYSIVEAVPYDLLSFFHDRLKVFLRDEGIRHDIIDACIAMEGNDDLNLLVKRARALNAVIATEDGENLVQGFKRANNILTQAEDKDGVEYSYGADLKFAETDSEKALFAALAEAEKQIAPALEAEDFPTAMSAMAALRVPVDAFFEEVQVNTDNDVLRRNRLNLLSQIRTICSSVADLTRVEG</sequence>
<evidence type="ECO:0000256" key="11">
    <source>
        <dbReference type="HAMAP-Rule" id="MF_00255"/>
    </source>
</evidence>
<keyword evidence="9 11" id="KW-0030">Aminoacyl-tRNA synthetase</keyword>
<evidence type="ECO:0000256" key="4">
    <source>
        <dbReference type="ARBA" id="ARBA00022490"/>
    </source>
</evidence>
<dbReference type="InterPro" id="IPR015944">
    <property type="entry name" value="Gly-tRNA-synth_bsu"/>
</dbReference>
<accession>A0A1Y5TBQ4</accession>
<dbReference type="GO" id="GO:0004820">
    <property type="term" value="F:glycine-tRNA ligase activity"/>
    <property type="evidence" value="ECO:0007669"/>
    <property type="project" value="UniProtKB-UniRule"/>
</dbReference>
<protein>
    <recommendedName>
        <fullName evidence="11">Glycine--tRNA ligase beta subunit</fullName>
        <ecNumber evidence="11">6.1.1.14</ecNumber>
    </recommendedName>
    <alternativeName>
        <fullName evidence="11">Glycyl-tRNA synthetase beta subunit</fullName>
        <shortName evidence="11">GlyRS</shortName>
    </alternativeName>
</protein>
<dbReference type="InterPro" id="IPR006194">
    <property type="entry name" value="Gly-tRNA-synth_heterodimer"/>
</dbReference>
<evidence type="ECO:0000256" key="5">
    <source>
        <dbReference type="ARBA" id="ARBA00022598"/>
    </source>
</evidence>
<evidence type="ECO:0000256" key="2">
    <source>
        <dbReference type="ARBA" id="ARBA00008226"/>
    </source>
</evidence>
<dbReference type="OrthoDB" id="9775440at2"/>
<dbReference type="GO" id="GO:0006426">
    <property type="term" value="P:glycyl-tRNA aminoacylation"/>
    <property type="evidence" value="ECO:0007669"/>
    <property type="project" value="UniProtKB-UniRule"/>
</dbReference>
<dbReference type="GO" id="GO:0006420">
    <property type="term" value="P:arginyl-tRNA aminoacylation"/>
    <property type="evidence" value="ECO:0007669"/>
    <property type="project" value="InterPro"/>
</dbReference>
<evidence type="ECO:0000256" key="7">
    <source>
        <dbReference type="ARBA" id="ARBA00022840"/>
    </source>
</evidence>
<keyword evidence="4 11" id="KW-0963">Cytoplasm</keyword>
<keyword evidence="12" id="KW-0175">Coiled coil</keyword>
<dbReference type="PROSITE" id="PS50861">
    <property type="entry name" value="AA_TRNA_LIGASE_II_GLYAB"/>
    <property type="match status" value="1"/>
</dbReference>
<evidence type="ECO:0000313" key="14">
    <source>
        <dbReference type="EMBL" id="SLN58421.1"/>
    </source>
</evidence>
<comment type="subcellular location">
    <subcellularLocation>
        <location evidence="1 11">Cytoplasm</location>
    </subcellularLocation>
</comment>
<dbReference type="PRINTS" id="PR01045">
    <property type="entry name" value="TRNASYNTHGB"/>
</dbReference>
<dbReference type="GO" id="GO:0005524">
    <property type="term" value="F:ATP binding"/>
    <property type="evidence" value="ECO:0007669"/>
    <property type="project" value="UniProtKB-UniRule"/>
</dbReference>
<feature type="coiled-coil region" evidence="12">
    <location>
        <begin position="550"/>
        <end position="577"/>
    </location>
</feature>
<evidence type="ECO:0000256" key="8">
    <source>
        <dbReference type="ARBA" id="ARBA00022917"/>
    </source>
</evidence>
<dbReference type="EMBL" id="FWFO01000002">
    <property type="protein sequence ID" value="SLN58421.1"/>
    <property type="molecule type" value="Genomic_DNA"/>
</dbReference>
<evidence type="ECO:0000256" key="12">
    <source>
        <dbReference type="SAM" id="Coils"/>
    </source>
</evidence>
<dbReference type="GO" id="GO:0005829">
    <property type="term" value="C:cytosol"/>
    <property type="evidence" value="ECO:0007669"/>
    <property type="project" value="TreeGrafter"/>
</dbReference>
<reference evidence="14 15" key="1">
    <citation type="submission" date="2017-03" db="EMBL/GenBank/DDBJ databases">
        <authorList>
            <person name="Afonso C.L."/>
            <person name="Miller P.J."/>
            <person name="Scott M.A."/>
            <person name="Spackman E."/>
            <person name="Goraichik I."/>
            <person name="Dimitrov K.M."/>
            <person name="Suarez D.L."/>
            <person name="Swayne D.E."/>
        </authorList>
    </citation>
    <scope>NUCLEOTIDE SEQUENCE [LARGE SCALE GENOMIC DNA]</scope>
    <source>
        <strain evidence="14 15">CECT 7639</strain>
    </source>
</reference>
<evidence type="ECO:0000256" key="10">
    <source>
        <dbReference type="ARBA" id="ARBA00047937"/>
    </source>
</evidence>
<dbReference type="PANTHER" id="PTHR30075">
    <property type="entry name" value="GLYCYL-TRNA SYNTHETASE"/>
    <property type="match status" value="1"/>
</dbReference>
<evidence type="ECO:0000256" key="1">
    <source>
        <dbReference type="ARBA" id="ARBA00004496"/>
    </source>
</evidence>
<dbReference type="GO" id="GO:0004814">
    <property type="term" value="F:arginine-tRNA ligase activity"/>
    <property type="evidence" value="ECO:0007669"/>
    <property type="project" value="InterPro"/>
</dbReference>
<keyword evidence="8 11" id="KW-0648">Protein biosynthesis</keyword>
<evidence type="ECO:0000313" key="15">
    <source>
        <dbReference type="Proteomes" id="UP000193077"/>
    </source>
</evidence>
<dbReference type="SUPFAM" id="SSF109604">
    <property type="entry name" value="HD-domain/PDEase-like"/>
    <property type="match status" value="1"/>
</dbReference>
<keyword evidence="5 11" id="KW-0436">Ligase</keyword>
<proteinExistence type="inferred from homology"/>
<keyword evidence="7 11" id="KW-0067">ATP-binding</keyword>
<keyword evidence="15" id="KW-1185">Reference proteome</keyword>
<name>A0A1Y5TBQ4_9RHOB</name>
<comment type="similarity">
    <text evidence="2 11">Belongs to the class-II aminoacyl-tRNA synthetase family.</text>
</comment>
<dbReference type="Pfam" id="PF02092">
    <property type="entry name" value="tRNA_synt_2f"/>
    <property type="match status" value="1"/>
</dbReference>
<dbReference type="RefSeq" id="WP_085796844.1">
    <property type="nucleotide sequence ID" value="NZ_FWFO01000002.1"/>
</dbReference>
<evidence type="ECO:0000256" key="6">
    <source>
        <dbReference type="ARBA" id="ARBA00022741"/>
    </source>
</evidence>
<dbReference type="HAMAP" id="MF_00255">
    <property type="entry name" value="Gly_tRNA_synth_beta"/>
    <property type="match status" value="1"/>
</dbReference>
<dbReference type="Proteomes" id="UP000193077">
    <property type="component" value="Unassembled WGS sequence"/>
</dbReference>
<gene>
    <name evidence="11 14" type="primary">glyS</name>
    <name evidence="14" type="ORF">TRL7639_03216</name>
</gene>
<dbReference type="AlphaFoldDB" id="A0A1Y5TBQ4"/>
<evidence type="ECO:0000256" key="3">
    <source>
        <dbReference type="ARBA" id="ARBA00011209"/>
    </source>
</evidence>
<feature type="domain" description="DALR anticodon binding" evidence="13">
    <location>
        <begin position="652"/>
        <end position="753"/>
    </location>
</feature>
<comment type="subunit">
    <text evidence="3 11">Tetramer of two alpha and two beta subunits.</text>
</comment>
<organism evidence="14 15">
    <name type="scientific">Falsiruegeria litorea R37</name>
    <dbReference type="NCBI Taxonomy" id="1200284"/>
    <lineage>
        <taxon>Bacteria</taxon>
        <taxon>Pseudomonadati</taxon>
        <taxon>Pseudomonadota</taxon>
        <taxon>Alphaproteobacteria</taxon>
        <taxon>Rhodobacterales</taxon>
        <taxon>Roseobacteraceae</taxon>
        <taxon>Falsiruegeria</taxon>
    </lineage>
</organism>
<keyword evidence="6 11" id="KW-0547">Nucleotide-binding</keyword>
<evidence type="ECO:0000259" key="13">
    <source>
        <dbReference type="Pfam" id="PF05746"/>
    </source>
</evidence>
<comment type="catalytic activity">
    <reaction evidence="10 11">
        <text>tRNA(Gly) + glycine + ATP = glycyl-tRNA(Gly) + AMP + diphosphate</text>
        <dbReference type="Rhea" id="RHEA:16013"/>
        <dbReference type="Rhea" id="RHEA-COMP:9664"/>
        <dbReference type="Rhea" id="RHEA-COMP:9683"/>
        <dbReference type="ChEBI" id="CHEBI:30616"/>
        <dbReference type="ChEBI" id="CHEBI:33019"/>
        <dbReference type="ChEBI" id="CHEBI:57305"/>
        <dbReference type="ChEBI" id="CHEBI:78442"/>
        <dbReference type="ChEBI" id="CHEBI:78522"/>
        <dbReference type="ChEBI" id="CHEBI:456215"/>
        <dbReference type="EC" id="6.1.1.14"/>
    </reaction>
</comment>
<dbReference type="NCBIfam" id="TIGR00211">
    <property type="entry name" value="glyS"/>
    <property type="match status" value="1"/>
</dbReference>
<dbReference type="EC" id="6.1.1.14" evidence="11"/>
<dbReference type="PANTHER" id="PTHR30075:SF2">
    <property type="entry name" value="GLYCINE--TRNA LIGASE, CHLOROPLASTIC_MITOCHONDRIAL 2"/>
    <property type="match status" value="1"/>
</dbReference>
<dbReference type="InterPro" id="IPR008909">
    <property type="entry name" value="DALR_anticod-bd"/>
</dbReference>
<dbReference type="Pfam" id="PF05746">
    <property type="entry name" value="DALR_1"/>
    <property type="match status" value="1"/>
</dbReference>